<proteinExistence type="predicted"/>
<protein>
    <submittedName>
        <fullName evidence="3">Uncharacterized protein</fullName>
    </submittedName>
</protein>
<keyword evidence="4" id="KW-1185">Reference proteome</keyword>
<keyword evidence="1" id="KW-0677">Repeat</keyword>
<keyword evidence="2" id="KW-0040">ANK repeat</keyword>
<gene>
    <name evidence="3" type="ORF">NF27_DR00130</name>
</gene>
<dbReference type="AlphaFoldDB" id="A0A0C1QN38"/>
<dbReference type="InterPro" id="IPR036770">
    <property type="entry name" value="Ankyrin_rpt-contain_sf"/>
</dbReference>
<evidence type="ECO:0000313" key="3">
    <source>
        <dbReference type="EMBL" id="KIE05448.1"/>
    </source>
</evidence>
<name>A0A0C1QN38_9RICK</name>
<reference evidence="3 4" key="1">
    <citation type="submission" date="2014-11" db="EMBL/GenBank/DDBJ databases">
        <title>A Rickettsiales Symbiont of Amoebae With Ancient Features.</title>
        <authorList>
            <person name="Schulz F."/>
            <person name="Martijn J."/>
            <person name="Wascher F."/>
            <person name="Kostanjsek R."/>
            <person name="Ettema T.J."/>
            <person name="Horn M."/>
        </authorList>
    </citation>
    <scope>NUCLEOTIDE SEQUENCE [LARGE SCALE GENOMIC DNA]</scope>
    <source>
        <strain evidence="3 4">UWC36</strain>
    </source>
</reference>
<accession>A0A0C1QN38</accession>
<dbReference type="PANTHER" id="PTHR24134">
    <property type="entry name" value="ANKYRIN REPEAT-CONTAINING PROTEIN DDB_G0279043"/>
    <property type="match status" value="1"/>
</dbReference>
<evidence type="ECO:0000256" key="1">
    <source>
        <dbReference type="ARBA" id="ARBA00022737"/>
    </source>
</evidence>
<organism evidence="3 4">
    <name type="scientific">Candidatus Jidaibacter acanthamoebae</name>
    <dbReference type="NCBI Taxonomy" id="86105"/>
    <lineage>
        <taxon>Bacteria</taxon>
        <taxon>Pseudomonadati</taxon>
        <taxon>Pseudomonadota</taxon>
        <taxon>Alphaproteobacteria</taxon>
        <taxon>Rickettsiales</taxon>
        <taxon>Candidatus Midichloriaceae</taxon>
        <taxon>Candidatus Jidaibacter</taxon>
    </lineage>
</organism>
<dbReference type="InterPro" id="IPR002110">
    <property type="entry name" value="Ankyrin_rpt"/>
</dbReference>
<evidence type="ECO:0000313" key="4">
    <source>
        <dbReference type="Proteomes" id="UP000031258"/>
    </source>
</evidence>
<dbReference type="SUPFAM" id="SSF48403">
    <property type="entry name" value="Ankyrin repeat"/>
    <property type="match status" value="1"/>
</dbReference>
<dbReference type="Proteomes" id="UP000031258">
    <property type="component" value="Unassembled WGS sequence"/>
</dbReference>
<comment type="caution">
    <text evidence="3">The sequence shown here is derived from an EMBL/GenBank/DDBJ whole genome shotgun (WGS) entry which is preliminary data.</text>
</comment>
<dbReference type="Gene3D" id="1.25.40.20">
    <property type="entry name" value="Ankyrin repeat-containing domain"/>
    <property type="match status" value="1"/>
</dbReference>
<evidence type="ECO:0000256" key="2">
    <source>
        <dbReference type="ARBA" id="ARBA00023043"/>
    </source>
</evidence>
<dbReference type="Pfam" id="PF12796">
    <property type="entry name" value="Ank_2"/>
    <property type="match status" value="1"/>
</dbReference>
<dbReference type="EMBL" id="JSWE01000094">
    <property type="protein sequence ID" value="KIE05448.1"/>
    <property type="molecule type" value="Genomic_DNA"/>
</dbReference>
<dbReference type="SMART" id="SM00248">
    <property type="entry name" value="ANK"/>
    <property type="match status" value="3"/>
</dbReference>
<sequence length="1001" mass="115754">MNRNKGMRGLIFYNRSREEINNYIAKQMLDWKSFASLLKDAFTYKTENLLTALLEHYKINNWDIAWLYDECPLHEIKNYFGIFSKYFEADELLAFVLKYDITSGENEVDEQKRSIHKKLVKAALDKGAKLENIIDSLYGISLANLDIYSELFINAVPDMFLKLVLESYVGDKELRGTQKTLVQAALDRGAKLENIIDSIYLSLETLHNCSELFLTHTTVDKFLDFILRCSIEQYNFDKKEYVINEESYTKQKELVKLALENGANIENVEIGAIPLESVLPLKELMINCGEKYFSAEAFLKVTLQAYVEVKFKAEENTTVIPEHLQKLQLDLIEFAFEQGADLKSMKLKDLIGLYLSVDTAKMLLEHGLNPHALFLYRCYNTNLYNDLTKLAVEEGVKILPLEFISVHWEDLRLETMQLLIKDLSYKIDEKITFKFMHDEYRNLGAQFKEYLDTQISNTKNLELSDKMLTYNITILHIFVLNKLKKILEYVLSNFEVNLNVLNDNNQTPLFYANTSEIAELLINHGADLSVKDIDGNMWLRNPDLELIKYLKEKNLISQFLGNDKILKNHFIKGNYEHAYKLFSYGMALKSTPLKDVVDAIETGLENSVENNKYQALLNLMHKAGIKIPSKFEHMIHTFHDNFTKDEFDFLDGFTHKLAAYYLNKSEQDLKNQLASECPMLKADLANRSFLDKELNYSIFADFKTLCTGSTLLNKIENNFDSYYQLVGKALNRLDDDYSLEVLTLNGLVPKPIEEEIAIFRGLKFNVDNEDINAWFKYGIKAFSIGENQKFLGFYVNQPWNKIDEGRWEFGGTYVSLEPNMSAGFAGGMTAKNAMNTESVFIEMRISKNSPHVCGSYTFEYELIFNSIKGEEVVAVYKLDVEELNYNKKFKVISVAKNPYISNGIKPKYQVGEYIGVDQEAINKYKSLKCHTEHTGDMKSSLYKDYDDFINKYTLDQHSEDQNILLSTYFTDRVHYGNYTVKALFGFDGFEYNICDPEYLCC</sequence>
<dbReference type="PANTHER" id="PTHR24134:SF9">
    <property type="entry name" value="ANKYRIN REPEAT AND SOCS BOX PROTEIN 8"/>
    <property type="match status" value="1"/>
</dbReference>